<dbReference type="Pfam" id="PF01208">
    <property type="entry name" value="URO-D"/>
    <property type="match status" value="1"/>
</dbReference>
<dbReference type="EMBL" id="UOEQ01000528">
    <property type="protein sequence ID" value="VAW24400.1"/>
    <property type="molecule type" value="Genomic_DNA"/>
</dbReference>
<dbReference type="GO" id="GO:0006783">
    <property type="term" value="P:heme biosynthetic process"/>
    <property type="evidence" value="ECO:0007669"/>
    <property type="project" value="TreeGrafter"/>
</dbReference>
<protein>
    <submittedName>
        <fullName evidence="3">Uroporphyrinogen III decarboxylase</fullName>
        <ecNumber evidence="3">4.1.1.37</ecNumber>
    </submittedName>
</protein>
<name>A0A3B0U5S6_9ZZZZ</name>
<feature type="domain" description="Uroporphyrinogen decarboxylase (URO-D)" evidence="2">
    <location>
        <begin position="19"/>
        <end position="28"/>
    </location>
</feature>
<accession>A0A3B0U5S6</accession>
<evidence type="ECO:0000313" key="3">
    <source>
        <dbReference type="EMBL" id="VAW24400.1"/>
    </source>
</evidence>
<dbReference type="Gene3D" id="3.20.20.210">
    <property type="match status" value="1"/>
</dbReference>
<organism evidence="3">
    <name type="scientific">hydrothermal vent metagenome</name>
    <dbReference type="NCBI Taxonomy" id="652676"/>
    <lineage>
        <taxon>unclassified sequences</taxon>
        <taxon>metagenomes</taxon>
        <taxon>ecological metagenomes</taxon>
    </lineage>
</organism>
<reference evidence="3" key="1">
    <citation type="submission" date="2018-06" db="EMBL/GenBank/DDBJ databases">
        <authorList>
            <person name="Zhirakovskaya E."/>
        </authorList>
    </citation>
    <scope>NUCLEOTIDE SEQUENCE</scope>
</reference>
<dbReference type="PANTHER" id="PTHR21091:SF169">
    <property type="entry name" value="UROPORPHYRINOGEN DECARBOXYLASE"/>
    <property type="match status" value="1"/>
</dbReference>
<feature type="compositionally biased region" description="Basic and acidic residues" evidence="1">
    <location>
        <begin position="344"/>
        <end position="357"/>
    </location>
</feature>
<dbReference type="SUPFAM" id="SSF51726">
    <property type="entry name" value="UROD/MetE-like"/>
    <property type="match status" value="1"/>
</dbReference>
<evidence type="ECO:0000256" key="1">
    <source>
        <dbReference type="SAM" id="MobiDB-lite"/>
    </source>
</evidence>
<feature type="region of interest" description="Disordered" evidence="1">
    <location>
        <begin position="344"/>
        <end position="364"/>
    </location>
</feature>
<dbReference type="GO" id="GO:0004853">
    <property type="term" value="F:uroporphyrinogen decarboxylase activity"/>
    <property type="evidence" value="ECO:0007669"/>
    <property type="project" value="UniProtKB-EC"/>
</dbReference>
<proteinExistence type="predicted"/>
<sequence length="364" mass="40733">MHNIRFHNALNRIPQAVPPIWFMRQAGRYHEHYQALSKEHGFTKLCKTPDLAAEVALGPIDDFDFDVSILFSDILFVLSALGMGLEYTSEGPKLEFSLDAKTISRLDTSQNAIERLTFQAEALKKTRQRLPDNKSLIGFNGGLWSLFTYAVEGTHKGSLIKTKSSMDLFHPFMELLLPVLIENTSQQLDAGAEIVMMFDTAAGELSPALYHSLVVPYLEKLVSCFPKKIGLYTKGTTPAHYDHPMFKADILAGLGVDHRWSAEDMSRLPTGFSQGNFDQTLLFLPKGEFLSHLHLYLDKIYENGPPPGWVSALGHGVLPKTPTQNVRLFVKTVRQYAQEHAHMEHASAEHAHMEHAPTDPALKA</sequence>
<dbReference type="InterPro" id="IPR000257">
    <property type="entry name" value="Uroporphyrinogen_deCOase"/>
</dbReference>
<dbReference type="GO" id="GO:0005829">
    <property type="term" value="C:cytosol"/>
    <property type="evidence" value="ECO:0007669"/>
    <property type="project" value="TreeGrafter"/>
</dbReference>
<evidence type="ECO:0000259" key="2">
    <source>
        <dbReference type="PROSITE" id="PS00906"/>
    </source>
</evidence>
<dbReference type="PANTHER" id="PTHR21091">
    <property type="entry name" value="METHYLTETRAHYDROFOLATE:HOMOCYSTEINE METHYLTRANSFERASE RELATED"/>
    <property type="match status" value="1"/>
</dbReference>
<dbReference type="PROSITE" id="PS00906">
    <property type="entry name" value="UROD_1"/>
    <property type="match status" value="1"/>
</dbReference>
<dbReference type="InterPro" id="IPR038071">
    <property type="entry name" value="UROD/MetE-like_sf"/>
</dbReference>
<keyword evidence="3" id="KW-0456">Lyase</keyword>
<dbReference type="EC" id="4.1.1.37" evidence="3"/>
<gene>
    <name evidence="3" type="ORF">MNBD_ALPHA11-393</name>
</gene>
<dbReference type="AlphaFoldDB" id="A0A3B0U5S6"/>